<feature type="transmembrane region" description="Helical" evidence="1">
    <location>
        <begin position="274"/>
        <end position="291"/>
    </location>
</feature>
<evidence type="ECO:0000313" key="4">
    <source>
        <dbReference type="EMBL" id="AHF74356.1"/>
    </source>
</evidence>
<feature type="transmembrane region" description="Helical" evidence="1">
    <location>
        <begin position="311"/>
        <end position="333"/>
    </location>
</feature>
<dbReference type="HOGENOM" id="CLU_039610_2_0_6"/>
<feature type="transmembrane region" description="Helical" evidence="1">
    <location>
        <begin position="109"/>
        <end position="126"/>
    </location>
</feature>
<feature type="transmembrane region" description="Helical" evidence="1">
    <location>
        <begin position="12"/>
        <end position="29"/>
    </location>
</feature>
<feature type="transmembrane region" description="Helical" evidence="1">
    <location>
        <begin position="133"/>
        <end position="154"/>
    </location>
</feature>
<dbReference type="STRING" id="2342.SOPEG_2752"/>
<dbReference type="Pfam" id="PF04235">
    <property type="entry name" value="DUF418"/>
    <property type="match status" value="1"/>
</dbReference>
<proteinExistence type="predicted"/>
<dbReference type="AlphaFoldDB" id="K7SK24"/>
<feature type="transmembrane region" description="Helical" evidence="1">
    <location>
        <begin position="49"/>
        <end position="78"/>
    </location>
</feature>
<dbReference type="Proteomes" id="UP000019025">
    <property type="component" value="Chromosome"/>
</dbReference>
<feature type="transmembrane region" description="Helical" evidence="1">
    <location>
        <begin position="203"/>
        <end position="223"/>
    </location>
</feature>
<keyword evidence="5" id="KW-1185">Reference proteome</keyword>
<dbReference type="PATRIC" id="fig|2342.5.peg.2946"/>
<dbReference type="InterPro" id="IPR052529">
    <property type="entry name" value="Bact_Transport_Assoc"/>
</dbReference>
<feature type="domain" description="DUF418" evidence="2">
    <location>
        <begin position="217"/>
        <end position="376"/>
    </location>
</feature>
<protein>
    <submittedName>
        <fullName evidence="3">Putative inner membrane protein</fullName>
    </submittedName>
</protein>
<feature type="transmembrane region" description="Helical" evidence="1">
    <location>
        <begin position="235"/>
        <end position="254"/>
    </location>
</feature>
<dbReference type="KEGG" id="pes:SOPEG_2752"/>
<dbReference type="InterPro" id="IPR007349">
    <property type="entry name" value="DUF418"/>
</dbReference>
<accession>K7SK24</accession>
<dbReference type="EMBL" id="JX444568">
    <property type="protein sequence ID" value="AFW03644.1"/>
    <property type="molecule type" value="Genomic_DNA"/>
</dbReference>
<dbReference type="NCBIfam" id="NF008093">
    <property type="entry name" value="PRK10835.1"/>
    <property type="match status" value="1"/>
</dbReference>
<name>K7SK24_9GAMM</name>
<dbReference type="eggNOG" id="COG2311">
    <property type="taxonomic scope" value="Bacteria"/>
</dbReference>
<evidence type="ECO:0000313" key="3">
    <source>
        <dbReference type="EMBL" id="AFW03644.1"/>
    </source>
</evidence>
<feature type="transmembrane region" description="Helical" evidence="1">
    <location>
        <begin position="85"/>
        <end position="103"/>
    </location>
</feature>
<evidence type="ECO:0000256" key="1">
    <source>
        <dbReference type="SAM" id="Phobius"/>
    </source>
</evidence>
<feature type="transmembrane region" description="Helical" evidence="1">
    <location>
        <begin position="339"/>
        <end position="358"/>
    </location>
</feature>
<sequence length="387" mass="43688">MRQRIAMLDCARGIAILGILLMNITAFGLPKAAYLNPAYAGNITRGEAWTWAVLDMVAQVKFLTLFALLFGGGLVLLLPRGTRWIRARLFWLMGFGLLHAIFFWDGDILLDYGLVGLLCLGLIRRAPSDRNVIATGTVLYLLGVMLLLIFQLLLGSQPPGRFWLPDIANRVYEHYWQTVGGPEAWRERVNLLHGSLLAMASQYGWQLAGAMLICAGLMRNGWLAGRRAPAHYRRMALWLIPTGLIINLPAVVAQWQLGWDYLWCGFLLQMPREISAPFQVLGYVALLYGFWPRLADKTVIRLLSNVGRMALTNYLLQTLLCTLLFNQLGLFMAYDRLQLMMFVPAVWLVNMAVSALWLRHFRQGPMESVWRHLTRLTGGAPQPNTSS</sequence>
<dbReference type="PANTHER" id="PTHR30590:SF2">
    <property type="entry name" value="INNER MEMBRANE PROTEIN"/>
    <property type="match status" value="1"/>
</dbReference>
<dbReference type="PANTHER" id="PTHR30590">
    <property type="entry name" value="INNER MEMBRANE PROTEIN"/>
    <property type="match status" value="1"/>
</dbReference>
<dbReference type="EMBL" id="CP006568">
    <property type="protein sequence ID" value="AHF74356.1"/>
    <property type="molecule type" value="Genomic_DNA"/>
</dbReference>
<reference evidence="3" key="1">
    <citation type="journal article" date="2012" name="PLoS Genet.">
        <title>A novel human-infection-derived bacterium provides insights into the evolutionary origins of mutualistic insect-bacterial symbioses.</title>
        <authorList>
            <person name="Clayton A.L."/>
            <person name="Oakeson K.F."/>
            <person name="Gutin M."/>
            <person name="Pontes A."/>
            <person name="Dunn D.M."/>
            <person name="von Niederhausern A.C."/>
            <person name="Weiss R.B."/>
            <person name="Fisher M."/>
            <person name="Dale C."/>
        </authorList>
    </citation>
    <scope>NUCLEOTIDE SEQUENCE</scope>
</reference>
<dbReference type="RefSeq" id="WP_025245932.1">
    <property type="nucleotide sequence ID" value="NZ_CP006568.1"/>
</dbReference>
<reference evidence="4 5" key="2">
    <citation type="journal article" date="2014" name="Genome Biol. Evol.">
        <title>Genome degeneration and adaptation in a nascent stage of symbiosis.</title>
        <authorList>
            <person name="Oakeson K.F."/>
            <person name="Gil R."/>
            <person name="Clayton A.L."/>
            <person name="Dunn D.M."/>
            <person name="von Niederhausern A.C."/>
            <person name="Hamil C."/>
            <person name="Aoyagi A."/>
            <person name="Duval B."/>
            <person name="Baca A."/>
            <person name="Silva F.J."/>
            <person name="Vallier A."/>
            <person name="Jackson D.G."/>
            <person name="Latorre A."/>
            <person name="Weiss R.B."/>
            <person name="Heddi A."/>
            <person name="Moya A."/>
            <person name="Dale C."/>
        </authorList>
    </citation>
    <scope>NUCLEOTIDE SEQUENCE [LARGE SCALE GENOMIC DNA]</scope>
    <source>
        <strain evidence="5">none</strain>
        <strain evidence="4">SOPE</strain>
    </source>
</reference>
<evidence type="ECO:0000259" key="2">
    <source>
        <dbReference type="Pfam" id="PF04235"/>
    </source>
</evidence>
<evidence type="ECO:0000313" key="5">
    <source>
        <dbReference type="Proteomes" id="UP000019025"/>
    </source>
</evidence>
<keyword evidence="1" id="KW-1133">Transmembrane helix</keyword>
<keyword evidence="1" id="KW-0472">Membrane</keyword>
<gene>
    <name evidence="3" type="primary">yeiB</name>
    <name evidence="4" type="ORF">SOPEG_2752</name>
</gene>
<organism evidence="3">
    <name type="scientific">Candidatus Sodalis pierantonii str. SOPE</name>
    <dbReference type="NCBI Taxonomy" id="2342"/>
    <lineage>
        <taxon>Bacteria</taxon>
        <taxon>Pseudomonadati</taxon>
        <taxon>Pseudomonadota</taxon>
        <taxon>Gammaproteobacteria</taxon>
        <taxon>Enterobacterales</taxon>
        <taxon>Bruguierivoracaceae</taxon>
        <taxon>Sodalis</taxon>
    </lineage>
</organism>
<keyword evidence="1" id="KW-0812">Transmembrane</keyword>